<protein>
    <submittedName>
        <fullName evidence="5">Succinate-semialdehyde dehydrogenase/glutarate-semialdehyde dehydrogenase</fullName>
    </submittedName>
</protein>
<comment type="similarity">
    <text evidence="1">Belongs to the aldehyde dehydrogenase family.</text>
</comment>
<dbReference type="OrthoDB" id="629320at2"/>
<dbReference type="GO" id="GO:0004030">
    <property type="term" value="F:aldehyde dehydrogenase [NAD(P)+] activity"/>
    <property type="evidence" value="ECO:0007669"/>
    <property type="project" value="InterPro"/>
</dbReference>
<organism evidence="5 6">
    <name type="scientific">Taibaiella chishuiensis</name>
    <dbReference type="NCBI Taxonomy" id="1434707"/>
    <lineage>
        <taxon>Bacteria</taxon>
        <taxon>Pseudomonadati</taxon>
        <taxon>Bacteroidota</taxon>
        <taxon>Chitinophagia</taxon>
        <taxon>Chitinophagales</taxon>
        <taxon>Chitinophagaceae</taxon>
        <taxon>Taibaiella</taxon>
    </lineage>
</organism>
<dbReference type="InterPro" id="IPR044148">
    <property type="entry name" value="ALDH_GabD1-like"/>
</dbReference>
<dbReference type="FunFam" id="3.40.309.10:FF:000009">
    <property type="entry name" value="Aldehyde dehydrogenase A"/>
    <property type="match status" value="1"/>
</dbReference>
<evidence type="ECO:0000256" key="2">
    <source>
        <dbReference type="ARBA" id="ARBA00022857"/>
    </source>
</evidence>
<evidence type="ECO:0000259" key="4">
    <source>
        <dbReference type="Pfam" id="PF00171"/>
    </source>
</evidence>
<dbReference type="CDD" id="cd07100">
    <property type="entry name" value="ALDH_SSADH1_GabD1"/>
    <property type="match status" value="1"/>
</dbReference>
<dbReference type="Pfam" id="PF00171">
    <property type="entry name" value="Aldedh"/>
    <property type="match status" value="1"/>
</dbReference>
<evidence type="ECO:0000313" key="6">
    <source>
        <dbReference type="Proteomes" id="UP000240572"/>
    </source>
</evidence>
<keyword evidence="3" id="KW-0560">Oxidoreductase</keyword>
<dbReference type="EMBL" id="PYGD01000012">
    <property type="protein sequence ID" value="PSK89223.1"/>
    <property type="molecule type" value="Genomic_DNA"/>
</dbReference>
<dbReference type="Gene3D" id="3.40.605.10">
    <property type="entry name" value="Aldehyde Dehydrogenase, Chain A, domain 1"/>
    <property type="match status" value="1"/>
</dbReference>
<feature type="domain" description="Aldehyde dehydrogenase" evidence="4">
    <location>
        <begin position="4"/>
        <end position="454"/>
    </location>
</feature>
<accession>A0A2P8CW66</accession>
<dbReference type="Gene3D" id="3.40.309.10">
    <property type="entry name" value="Aldehyde Dehydrogenase, Chain A, domain 2"/>
    <property type="match status" value="1"/>
</dbReference>
<proteinExistence type="inferred from homology"/>
<dbReference type="InterPro" id="IPR015590">
    <property type="entry name" value="Aldehyde_DH_dom"/>
</dbReference>
<dbReference type="Proteomes" id="UP000240572">
    <property type="component" value="Unassembled WGS sequence"/>
</dbReference>
<keyword evidence="2" id="KW-0521">NADP</keyword>
<sequence length="457" mass="50053">MSDTLISVNPFTGKEIASFKTDTPTIVKYKLEQAHKAFEKWSKVSIRQRAAYLKALADYLQKNKKNMAETATLEMGKPYIQSITEIEKSATTLAFYAENGPRFLEPEAVATEAEKSFVTFQPLGTVLAIMPWNFPYWQVFRAMGPILMAGNTMLLKHASNVTGCALIIEKVLEEAGLPEHIFQTLVLPSSAIEPVIAHRYVQAVTFTGSSSAGSKVAATAGSHLKKQVLELGGSDAYVVLADADLKRAVEVCVTSRLNNTGQSCISAKRFVVDQKVISTFTSQMVEQMQQRSFGDPMHMTTQLGPLARHDLRDTLHKQVLESVEKGAKLLCGGFIPEGDGAFYPPTVLSGVKKGMPAYDEELFGPVAAIIEAKDEADAIRIANDSIYGLGGAIFSRDTKRAEKIAEEQLQAGSIFVNDFVRSDARLPFGGIKQSGYGRELSSYGLREFVNIKTVFVR</sequence>
<keyword evidence="6" id="KW-1185">Reference proteome</keyword>
<dbReference type="GO" id="GO:0004777">
    <property type="term" value="F:succinate-semialdehyde dehydrogenase (NAD+) activity"/>
    <property type="evidence" value="ECO:0007669"/>
    <property type="project" value="TreeGrafter"/>
</dbReference>
<dbReference type="PANTHER" id="PTHR43217:SF1">
    <property type="entry name" value="SUCCINATE SEMIALDEHYDE DEHYDROGENASE [NAD(P)+] SAD"/>
    <property type="match status" value="1"/>
</dbReference>
<dbReference type="PANTHER" id="PTHR43217">
    <property type="entry name" value="SUCCINATE SEMIALDEHYDE DEHYDROGENASE [NAD(P)+] SAD"/>
    <property type="match status" value="1"/>
</dbReference>
<dbReference type="InterPro" id="IPR016162">
    <property type="entry name" value="Ald_DH_N"/>
</dbReference>
<dbReference type="SUPFAM" id="SSF53720">
    <property type="entry name" value="ALDH-like"/>
    <property type="match status" value="1"/>
</dbReference>
<reference evidence="5 6" key="1">
    <citation type="submission" date="2018-03" db="EMBL/GenBank/DDBJ databases">
        <title>Genomic Encyclopedia of Type Strains, Phase III (KMG-III): the genomes of soil and plant-associated and newly described type strains.</title>
        <authorList>
            <person name="Whitman W."/>
        </authorList>
    </citation>
    <scope>NUCLEOTIDE SEQUENCE [LARGE SCALE GENOMIC DNA]</scope>
    <source>
        <strain evidence="5 6">CGMCC 1.12700</strain>
    </source>
</reference>
<dbReference type="RefSeq" id="WP_106524879.1">
    <property type="nucleotide sequence ID" value="NZ_PYGD01000012.1"/>
</dbReference>
<gene>
    <name evidence="5" type="ORF">B0I18_11224</name>
</gene>
<evidence type="ECO:0000256" key="3">
    <source>
        <dbReference type="ARBA" id="ARBA00023002"/>
    </source>
</evidence>
<name>A0A2P8CW66_9BACT</name>
<dbReference type="FunFam" id="3.40.605.10:FF:000012">
    <property type="entry name" value="NAD-dependent succinate-semialdehyde dehydrogenase"/>
    <property type="match status" value="1"/>
</dbReference>
<evidence type="ECO:0000256" key="1">
    <source>
        <dbReference type="ARBA" id="ARBA00009986"/>
    </source>
</evidence>
<dbReference type="InterPro" id="IPR016161">
    <property type="entry name" value="Ald_DH/histidinol_DH"/>
</dbReference>
<dbReference type="InterPro" id="IPR016163">
    <property type="entry name" value="Ald_DH_C"/>
</dbReference>
<evidence type="ECO:0000313" key="5">
    <source>
        <dbReference type="EMBL" id="PSK89223.1"/>
    </source>
</evidence>
<dbReference type="InterPro" id="IPR047110">
    <property type="entry name" value="GABD/Sad-like"/>
</dbReference>
<dbReference type="AlphaFoldDB" id="A0A2P8CW66"/>
<comment type="caution">
    <text evidence="5">The sequence shown here is derived from an EMBL/GenBank/DDBJ whole genome shotgun (WGS) entry which is preliminary data.</text>
</comment>